<evidence type="ECO:0000313" key="2">
    <source>
        <dbReference type="EMBL" id="JAC80180.1"/>
    </source>
</evidence>
<evidence type="ECO:0000256" key="1">
    <source>
        <dbReference type="SAM" id="MobiDB-lite"/>
    </source>
</evidence>
<organism evidence="2">
    <name type="scientific">Tetraselmis sp. GSL018</name>
    <dbReference type="NCBI Taxonomy" id="582737"/>
    <lineage>
        <taxon>Eukaryota</taxon>
        <taxon>Viridiplantae</taxon>
        <taxon>Chlorophyta</taxon>
        <taxon>core chlorophytes</taxon>
        <taxon>Chlorodendrophyceae</taxon>
        <taxon>Chlorodendrales</taxon>
        <taxon>Chlorodendraceae</taxon>
        <taxon>Tetraselmis</taxon>
    </lineage>
</organism>
<reference evidence="2" key="1">
    <citation type="submission" date="2014-05" db="EMBL/GenBank/DDBJ databases">
        <title>The transcriptome of the halophilic microalga Tetraselmis sp. GSL018 isolated from the Great Salt Lake, Utah.</title>
        <authorList>
            <person name="Jinkerson R.E."/>
            <person name="D'Adamo S."/>
            <person name="Posewitz M.C."/>
        </authorList>
    </citation>
    <scope>NUCLEOTIDE SEQUENCE</scope>
    <source>
        <strain evidence="2">GSL018</strain>
    </source>
</reference>
<feature type="region of interest" description="Disordered" evidence="1">
    <location>
        <begin position="18"/>
        <end position="51"/>
    </location>
</feature>
<protein>
    <submittedName>
        <fullName evidence="2">Uncharacterized protein</fullName>
    </submittedName>
</protein>
<sequence length="51" mass="5547">GFLCLLLLKGLRVPENTHIFKPASGRPAARCKASPGETSQLRGNGQRRKKS</sequence>
<dbReference type="AlphaFoldDB" id="A0A061SBE0"/>
<proteinExistence type="predicted"/>
<dbReference type="EMBL" id="GBEZ01005092">
    <property type="protein sequence ID" value="JAC80180.1"/>
    <property type="molecule type" value="Transcribed_RNA"/>
</dbReference>
<name>A0A061SBE0_9CHLO</name>
<feature type="non-terminal residue" evidence="2">
    <location>
        <position position="1"/>
    </location>
</feature>
<gene>
    <name evidence="2" type="ORF">TSPGSL018_10871</name>
</gene>
<accession>A0A061SBE0</accession>